<dbReference type="PROSITE" id="PS00764">
    <property type="entry name" value="ENDONUCLEASE_III_1"/>
    <property type="match status" value="1"/>
</dbReference>
<dbReference type="SMART" id="SM00478">
    <property type="entry name" value="ENDO3c"/>
    <property type="match status" value="1"/>
</dbReference>
<dbReference type="EMBL" id="CALNXI010003346">
    <property type="protein sequence ID" value="CAH3192977.1"/>
    <property type="molecule type" value="Genomic_DNA"/>
</dbReference>
<reference evidence="16 17" key="1">
    <citation type="submission" date="2022-05" db="EMBL/GenBank/DDBJ databases">
        <authorList>
            <consortium name="Genoscope - CEA"/>
            <person name="William W."/>
        </authorList>
    </citation>
    <scope>NUCLEOTIDE SEQUENCE [LARGE SCALE GENOMIC DNA]</scope>
</reference>
<dbReference type="InterPro" id="IPR003265">
    <property type="entry name" value="HhH-GPD_domain"/>
</dbReference>
<comment type="similarity">
    <text evidence="2 13">Belongs to the Nth/MutY family.</text>
</comment>
<dbReference type="InterPro" id="IPR044298">
    <property type="entry name" value="MIG/MutY"/>
</dbReference>
<proteinExistence type="inferred from homology"/>
<dbReference type="PANTHER" id="PTHR42944">
    <property type="entry name" value="ADENINE DNA GLYCOSYLASE"/>
    <property type="match status" value="1"/>
</dbReference>
<evidence type="ECO:0000256" key="13">
    <source>
        <dbReference type="RuleBase" id="RU365096"/>
    </source>
</evidence>
<dbReference type="InterPro" id="IPR004036">
    <property type="entry name" value="Endonuclease-III-like_CS2"/>
</dbReference>
<evidence type="ECO:0000256" key="3">
    <source>
        <dbReference type="ARBA" id="ARBA00012045"/>
    </source>
</evidence>
<evidence type="ECO:0000256" key="10">
    <source>
        <dbReference type="ARBA" id="ARBA00023014"/>
    </source>
</evidence>
<evidence type="ECO:0000256" key="11">
    <source>
        <dbReference type="ARBA" id="ARBA00023204"/>
    </source>
</evidence>
<dbReference type="CDD" id="cd03431">
    <property type="entry name" value="NUDIX_DNA_Glycosylase_C-MutY"/>
    <property type="match status" value="1"/>
</dbReference>
<dbReference type="SUPFAM" id="SSF48150">
    <property type="entry name" value="DNA-glycosylase"/>
    <property type="match status" value="1"/>
</dbReference>
<comment type="caution">
    <text evidence="16">The sequence shown here is derived from an EMBL/GenBank/DDBJ whole genome shotgun (WGS) entry which is preliminary data.</text>
</comment>
<evidence type="ECO:0000313" key="17">
    <source>
        <dbReference type="Proteomes" id="UP001159427"/>
    </source>
</evidence>
<keyword evidence="9 13" id="KW-0408">Iron</keyword>
<evidence type="ECO:0000256" key="7">
    <source>
        <dbReference type="ARBA" id="ARBA00022763"/>
    </source>
</evidence>
<organism evidence="16 17">
    <name type="scientific">Porites evermanni</name>
    <dbReference type="NCBI Taxonomy" id="104178"/>
    <lineage>
        <taxon>Eukaryota</taxon>
        <taxon>Metazoa</taxon>
        <taxon>Cnidaria</taxon>
        <taxon>Anthozoa</taxon>
        <taxon>Hexacorallia</taxon>
        <taxon>Scleractinia</taxon>
        <taxon>Fungiina</taxon>
        <taxon>Poritidae</taxon>
        <taxon>Porites</taxon>
    </lineage>
</organism>
<keyword evidence="17" id="KW-1185">Reference proteome</keyword>
<dbReference type="InterPro" id="IPR015797">
    <property type="entry name" value="NUDIX_hydrolase-like_dom_sf"/>
</dbReference>
<comment type="cofactor">
    <cofactor evidence="13">
        <name>[4Fe-4S] cluster</name>
        <dbReference type="ChEBI" id="CHEBI:49883"/>
    </cofactor>
    <text evidence="13">Binds 1 [4Fe-4S] cluster.</text>
</comment>
<gene>
    <name evidence="16" type="ORF">PEVE_00024947</name>
</gene>
<protein>
    <recommendedName>
        <fullName evidence="4 13">Adenine DNA glycosylase</fullName>
        <ecNumber evidence="3 13">3.2.2.31</ecNumber>
    </recommendedName>
</protein>
<evidence type="ECO:0000256" key="12">
    <source>
        <dbReference type="ARBA" id="ARBA00023295"/>
    </source>
</evidence>
<dbReference type="CDD" id="cd00056">
    <property type="entry name" value="ENDO3c"/>
    <property type="match status" value="1"/>
</dbReference>
<dbReference type="Pfam" id="PF14815">
    <property type="entry name" value="NUDIX_4"/>
    <property type="match status" value="1"/>
</dbReference>
<dbReference type="Proteomes" id="UP001159427">
    <property type="component" value="Unassembled WGS sequence"/>
</dbReference>
<feature type="compositionally biased region" description="Basic and acidic residues" evidence="14">
    <location>
        <begin position="16"/>
        <end position="26"/>
    </location>
</feature>
<dbReference type="InterPro" id="IPR023170">
    <property type="entry name" value="HhH_base_excis_C"/>
</dbReference>
<evidence type="ECO:0000256" key="1">
    <source>
        <dbReference type="ARBA" id="ARBA00000843"/>
    </source>
</evidence>
<dbReference type="Pfam" id="PF00730">
    <property type="entry name" value="HhH-GPD"/>
    <property type="match status" value="1"/>
</dbReference>
<evidence type="ECO:0000256" key="2">
    <source>
        <dbReference type="ARBA" id="ARBA00008343"/>
    </source>
</evidence>
<evidence type="ECO:0000256" key="14">
    <source>
        <dbReference type="SAM" id="MobiDB-lite"/>
    </source>
</evidence>
<keyword evidence="11" id="KW-0234">DNA repair</keyword>
<keyword evidence="6" id="KW-0479">Metal-binding</keyword>
<dbReference type="InterPro" id="IPR004035">
    <property type="entry name" value="Endouclease-III_FeS-bd_BS"/>
</dbReference>
<feature type="domain" description="HhH-GPD" evidence="15">
    <location>
        <begin position="78"/>
        <end position="230"/>
    </location>
</feature>
<keyword evidence="8" id="KW-0378">Hydrolase</keyword>
<dbReference type="EC" id="3.2.2.31" evidence="3 13"/>
<dbReference type="PROSITE" id="PS01155">
    <property type="entry name" value="ENDONUCLEASE_III_2"/>
    <property type="match status" value="1"/>
</dbReference>
<sequence>MIAEMNTKKKTKSKQKTGEEQAKCNTHSHDFTADEIEFIRAELLSWYDKNRRQLPWRERASEQDPNKRAYAVWVSEVMLQQTQVATVCDYYNRWMEKWPTGEHLWEANLEEVNELWSGLGYYSRAKRLHEGAKKVVDEMKGVMPTTATGLLKLLPGVGRYTAGAIASIAYGECTGVVDGNVMRVLSRLCIIGAQTSSNQAVEKFWELANKIVPEDRPGDFNQALMEFGATLCTPSSPKCNTCPLRKQCSALKQVEEHRTAASLLLSGKPLKSDKSFDSVSGAANDKNVDIEDCDLCLQSSQWDVSLGVCNYPQKAKKKQAKEETLAVVIVERDSGASVQYLTVQRPKTGLLAGLWEFPNLAVESNLATSKMFSSLVDSVESELGITLQGVECQTSIGEVSHQFSHIHHKYVVFSCKYSEADILEGTTQGKRATKWISQGELAGAALSTAMRKVFATFEKYRNGTIQQKIVKGQKRKKGALHDGRKQMVLESFFKS</sequence>
<keyword evidence="12 13" id="KW-0326">Glycosidase</keyword>
<evidence type="ECO:0000256" key="9">
    <source>
        <dbReference type="ARBA" id="ARBA00023004"/>
    </source>
</evidence>
<evidence type="ECO:0000259" key="15">
    <source>
        <dbReference type="SMART" id="SM00478"/>
    </source>
</evidence>
<comment type="catalytic activity">
    <reaction evidence="1 13">
        <text>Hydrolyzes free adenine bases from 7,8-dihydro-8-oxoguanine:adenine mismatched double-stranded DNA, leaving an apurinic site.</text>
        <dbReference type="EC" id="3.2.2.31"/>
    </reaction>
</comment>
<dbReference type="Gene3D" id="3.90.79.10">
    <property type="entry name" value="Nucleoside Triphosphate Pyrophosphohydrolase"/>
    <property type="match status" value="1"/>
</dbReference>
<evidence type="ECO:0000256" key="6">
    <source>
        <dbReference type="ARBA" id="ARBA00022723"/>
    </source>
</evidence>
<name>A0ABN8SMZ6_9CNID</name>
<dbReference type="Gene3D" id="1.10.340.30">
    <property type="entry name" value="Hypothetical protein, domain 2"/>
    <property type="match status" value="1"/>
</dbReference>
<dbReference type="InterPro" id="IPR011257">
    <property type="entry name" value="DNA_glycosylase"/>
</dbReference>
<feature type="region of interest" description="Disordered" evidence="14">
    <location>
        <begin position="1"/>
        <end position="26"/>
    </location>
</feature>
<keyword evidence="10" id="KW-0411">Iron-sulfur</keyword>
<dbReference type="PANTHER" id="PTHR42944:SF1">
    <property type="entry name" value="ADENINE DNA GLYCOSYLASE"/>
    <property type="match status" value="1"/>
</dbReference>
<accession>A0ABN8SMZ6</accession>
<dbReference type="InterPro" id="IPR029119">
    <property type="entry name" value="MutY_C"/>
</dbReference>
<dbReference type="Gene3D" id="1.10.1670.10">
    <property type="entry name" value="Helix-hairpin-Helix base-excision DNA repair enzymes (C-terminal)"/>
    <property type="match status" value="1"/>
</dbReference>
<comment type="function">
    <text evidence="13">Adenine glycosylase active on G-A mispairs.</text>
</comment>
<evidence type="ECO:0000256" key="4">
    <source>
        <dbReference type="ARBA" id="ARBA00022023"/>
    </source>
</evidence>
<feature type="non-terminal residue" evidence="16">
    <location>
        <position position="495"/>
    </location>
</feature>
<evidence type="ECO:0000256" key="8">
    <source>
        <dbReference type="ARBA" id="ARBA00022801"/>
    </source>
</evidence>
<evidence type="ECO:0000256" key="5">
    <source>
        <dbReference type="ARBA" id="ARBA00022485"/>
    </source>
</evidence>
<keyword evidence="5" id="KW-0004">4Fe-4S</keyword>
<evidence type="ECO:0000313" key="16">
    <source>
        <dbReference type="EMBL" id="CAH3192977.1"/>
    </source>
</evidence>
<dbReference type="SUPFAM" id="SSF55811">
    <property type="entry name" value="Nudix"/>
    <property type="match status" value="1"/>
</dbReference>
<keyword evidence="7 13" id="KW-0227">DNA damage</keyword>